<keyword evidence="2" id="KW-0328">Glycosyltransferase</keyword>
<feature type="transmembrane region" description="Helical" evidence="4">
    <location>
        <begin position="499"/>
        <end position="521"/>
    </location>
</feature>
<keyword evidence="3" id="KW-0808">Transferase</keyword>
<sequence length="584" mass="66769">MKYDNSLSDKEATSIQQEKEGKMLIRILLLSQWITSSLSSNLLLLTPPVTKYSTKSHADNLIALGKGLIKSGHQVSISKQGTVRLDNLGNISLFEISSPVSPEHVELVGEAIRNSSIDSLYQNISYIKMDKLYKVVWDAFIEDCRTMLSDCSVEERLKKFDLIVIDQYFFCGFLLVEKYKKPFVMYECSSYITYSQAAIPGPVSWVPTFLSSLTDKMTIIDRMRNIISNIHLTVVLDNLDRIFEDLKVEMKISPGKSISEIRKDAQLFLVNSDYIFEFPRPLTPNIVQVGGILASQPVDDTNIHQKFHEITIKRFGIIAFGSALDFCHHPTLLEKISNILKNFKDIHWIWSLKCQLDKEYSNIHIFKWIPQVYLLSKENCVLLISHGGLNSVYEAMYHSTPVLVLPLPADSMDNSVRFKRHGALEILPFHTKGVSSLNEYIFKMLKVKSYSESARRVSSLLNSQKPKPLEKAVYWIEHILKFGGNHLRHSAIDMPAYKLYNIDLFTIILIIFLLTICAFLTTEKLFDELSSPSHMLCRLRFMFSLRSTIRVRVKALICGRFSVASVLDNLFNVPTYFMKLTVSS</sequence>
<dbReference type="EMBL" id="CAJFCJ010000066">
    <property type="protein sequence ID" value="CAD5126623.1"/>
    <property type="molecule type" value="Genomic_DNA"/>
</dbReference>
<comment type="similarity">
    <text evidence="1">Belongs to the UDP-glycosyltransferase family.</text>
</comment>
<evidence type="ECO:0000256" key="4">
    <source>
        <dbReference type="SAM" id="Phobius"/>
    </source>
</evidence>
<name>A0A7I8WEL4_9ANNE</name>
<accession>A0A7I8WEL4</accession>
<protein>
    <submittedName>
        <fullName evidence="5">DgyrCDS14708</fullName>
    </submittedName>
</protein>
<keyword evidence="4" id="KW-0812">Transmembrane</keyword>
<evidence type="ECO:0000256" key="2">
    <source>
        <dbReference type="ARBA" id="ARBA00022676"/>
    </source>
</evidence>
<keyword evidence="6" id="KW-1185">Reference proteome</keyword>
<evidence type="ECO:0000256" key="3">
    <source>
        <dbReference type="ARBA" id="ARBA00022679"/>
    </source>
</evidence>
<dbReference type="PANTHER" id="PTHR48043">
    <property type="entry name" value="EG:EG0003.4 PROTEIN-RELATED"/>
    <property type="match status" value="1"/>
</dbReference>
<dbReference type="Pfam" id="PF00201">
    <property type="entry name" value="UDPGT"/>
    <property type="match status" value="1"/>
</dbReference>
<reference evidence="5 6" key="1">
    <citation type="submission" date="2020-08" db="EMBL/GenBank/DDBJ databases">
        <authorList>
            <person name="Hejnol A."/>
        </authorList>
    </citation>
    <scope>NUCLEOTIDE SEQUENCE [LARGE SCALE GENOMIC DNA]</scope>
</reference>
<dbReference type="Proteomes" id="UP000549394">
    <property type="component" value="Unassembled WGS sequence"/>
</dbReference>
<organism evidence="5 6">
    <name type="scientific">Dimorphilus gyrociliatus</name>
    <dbReference type="NCBI Taxonomy" id="2664684"/>
    <lineage>
        <taxon>Eukaryota</taxon>
        <taxon>Metazoa</taxon>
        <taxon>Spiralia</taxon>
        <taxon>Lophotrochozoa</taxon>
        <taxon>Annelida</taxon>
        <taxon>Polychaeta</taxon>
        <taxon>Polychaeta incertae sedis</taxon>
        <taxon>Dinophilidae</taxon>
        <taxon>Dimorphilus</taxon>
    </lineage>
</organism>
<keyword evidence="4" id="KW-0472">Membrane</keyword>
<dbReference type="CDD" id="cd03784">
    <property type="entry name" value="GT1_Gtf-like"/>
    <property type="match status" value="1"/>
</dbReference>
<gene>
    <name evidence="5" type="ORF">DGYR_LOCUS13859</name>
</gene>
<dbReference type="OrthoDB" id="5835829at2759"/>
<proteinExistence type="inferred from homology"/>
<evidence type="ECO:0000313" key="6">
    <source>
        <dbReference type="Proteomes" id="UP000549394"/>
    </source>
</evidence>
<dbReference type="Gene3D" id="3.40.50.2000">
    <property type="entry name" value="Glycogen Phosphorylase B"/>
    <property type="match status" value="1"/>
</dbReference>
<dbReference type="PANTHER" id="PTHR48043:SF145">
    <property type="entry name" value="FI06409P-RELATED"/>
    <property type="match status" value="1"/>
</dbReference>
<dbReference type="AlphaFoldDB" id="A0A7I8WEL4"/>
<dbReference type="InterPro" id="IPR002213">
    <property type="entry name" value="UDP_glucos_trans"/>
</dbReference>
<comment type="caution">
    <text evidence="5">The sequence shown here is derived from an EMBL/GenBank/DDBJ whole genome shotgun (WGS) entry which is preliminary data.</text>
</comment>
<evidence type="ECO:0000256" key="1">
    <source>
        <dbReference type="ARBA" id="ARBA00009995"/>
    </source>
</evidence>
<keyword evidence="4" id="KW-1133">Transmembrane helix</keyword>
<dbReference type="InterPro" id="IPR050271">
    <property type="entry name" value="UDP-glycosyltransferase"/>
</dbReference>
<dbReference type="SUPFAM" id="SSF53756">
    <property type="entry name" value="UDP-Glycosyltransferase/glycogen phosphorylase"/>
    <property type="match status" value="1"/>
</dbReference>
<dbReference type="GO" id="GO:0008194">
    <property type="term" value="F:UDP-glycosyltransferase activity"/>
    <property type="evidence" value="ECO:0007669"/>
    <property type="project" value="InterPro"/>
</dbReference>
<evidence type="ECO:0000313" key="5">
    <source>
        <dbReference type="EMBL" id="CAD5126623.1"/>
    </source>
</evidence>